<accession>A0A0K8RJF1</accession>
<organism evidence="1">
    <name type="scientific">Ixodes ricinus</name>
    <name type="common">Common tick</name>
    <name type="synonym">Acarus ricinus</name>
    <dbReference type="NCBI Taxonomy" id="34613"/>
    <lineage>
        <taxon>Eukaryota</taxon>
        <taxon>Metazoa</taxon>
        <taxon>Ecdysozoa</taxon>
        <taxon>Arthropoda</taxon>
        <taxon>Chelicerata</taxon>
        <taxon>Arachnida</taxon>
        <taxon>Acari</taxon>
        <taxon>Parasitiformes</taxon>
        <taxon>Ixodida</taxon>
        <taxon>Ixodoidea</taxon>
        <taxon>Ixodidae</taxon>
        <taxon>Ixodinae</taxon>
        <taxon>Ixodes</taxon>
    </lineage>
</organism>
<proteinExistence type="evidence at transcript level"/>
<dbReference type="EMBL" id="GADI01002566">
    <property type="protein sequence ID" value="JAA71242.1"/>
    <property type="molecule type" value="mRNA"/>
</dbReference>
<evidence type="ECO:0000313" key="1">
    <source>
        <dbReference type="EMBL" id="JAA71242.1"/>
    </source>
</evidence>
<reference evidence="1" key="1">
    <citation type="submission" date="2012-12" db="EMBL/GenBank/DDBJ databases">
        <title>Identification and characterization of a phenylalanine ammonia-lyase gene family in Isatis indigotica Fort.</title>
        <authorList>
            <person name="Liu Q."/>
            <person name="Chen J."/>
            <person name="Zhou X."/>
            <person name="Di P."/>
            <person name="Xiao Y."/>
            <person name="Xuan H."/>
            <person name="Zhang L."/>
            <person name="Chen W."/>
        </authorList>
    </citation>
    <scope>NUCLEOTIDE SEQUENCE</scope>
    <source>
        <tissue evidence="1">Salivary gland</tissue>
    </source>
</reference>
<protein>
    <submittedName>
        <fullName evidence="1">Uncharacterized protein</fullName>
    </submittedName>
</protein>
<sequence>MVSKIVSNRFQDTTATSIMVGPQGREVPVQAGAALRQDLLFLRNLILLVWPAVSRSCQGLPHLPLQPETAPRWCCQSGETLCMDLCRLAYRNRLLELG</sequence>
<name>A0A0K8RJF1_IXORI</name>
<dbReference type="AlphaFoldDB" id="A0A0K8RJF1"/>